<evidence type="ECO:0000313" key="2">
    <source>
        <dbReference type="EMBL" id="KAE8300989.1"/>
    </source>
</evidence>
<feature type="coiled-coil region" evidence="1">
    <location>
        <begin position="169"/>
        <end position="196"/>
    </location>
</feature>
<sequence>MESQENNTTPEILLQDYWMLHAKNKKLNEIQTTLQKRLNALMCQDTSDDSSILDVLQMDETVSREEYLTLEDFPCFDQAKRVLSQSNMDLCMKNTNLSGEIEGLQSQINDLIIQRTSVKETLTMSVWQDLEDTSKVLLQEKEVREVVNEKLQQEVSFITRETCEAEERERQALRDNQRLQREVQELRWLVQKKKRLMKARGCSSTMTVRAELEEVKEAQSLSVLLVQELKEEVNALHAKIRDLEEQLQGKVTFIFSEVQGSRSKHSLRQGFFDLFIPGCRTRYSSRETLMYRQPGEQAREETQRRRPTLWERLARRFWWNRMMM</sequence>
<keyword evidence="3" id="KW-1185">Reference proteome</keyword>
<dbReference type="AlphaFoldDB" id="A0A6G0JB31"/>
<gene>
    <name evidence="2" type="ORF">D5F01_LYC01138</name>
</gene>
<proteinExistence type="predicted"/>
<accession>A0A6G0JB31</accession>
<name>A0A6G0JB31_LARCR</name>
<organism evidence="2 3">
    <name type="scientific">Larimichthys crocea</name>
    <name type="common">Large yellow croaker</name>
    <name type="synonym">Pseudosciaena crocea</name>
    <dbReference type="NCBI Taxonomy" id="215358"/>
    <lineage>
        <taxon>Eukaryota</taxon>
        <taxon>Metazoa</taxon>
        <taxon>Chordata</taxon>
        <taxon>Craniata</taxon>
        <taxon>Vertebrata</taxon>
        <taxon>Euteleostomi</taxon>
        <taxon>Actinopterygii</taxon>
        <taxon>Neopterygii</taxon>
        <taxon>Teleostei</taxon>
        <taxon>Neoteleostei</taxon>
        <taxon>Acanthomorphata</taxon>
        <taxon>Eupercaria</taxon>
        <taxon>Sciaenidae</taxon>
        <taxon>Larimichthys</taxon>
    </lineage>
</organism>
<dbReference type="EMBL" id="REGW02000001">
    <property type="protein sequence ID" value="KAE8300989.1"/>
    <property type="molecule type" value="Genomic_DNA"/>
</dbReference>
<keyword evidence="1" id="KW-0175">Coiled coil</keyword>
<reference evidence="2 3" key="1">
    <citation type="submission" date="2019-07" db="EMBL/GenBank/DDBJ databases">
        <title>Chromosome genome assembly for large yellow croaker.</title>
        <authorList>
            <person name="Xiao S."/>
        </authorList>
    </citation>
    <scope>NUCLEOTIDE SEQUENCE [LARGE SCALE GENOMIC DNA]</scope>
    <source>
        <strain evidence="2">JMULYC20181020</strain>
        <tissue evidence="2">Muscle</tissue>
    </source>
</reference>
<comment type="caution">
    <text evidence="2">The sequence shown here is derived from an EMBL/GenBank/DDBJ whole genome shotgun (WGS) entry which is preliminary data.</text>
</comment>
<evidence type="ECO:0000256" key="1">
    <source>
        <dbReference type="SAM" id="Coils"/>
    </source>
</evidence>
<dbReference type="Proteomes" id="UP000424527">
    <property type="component" value="Unassembled WGS sequence"/>
</dbReference>
<protein>
    <submittedName>
        <fullName evidence="2">Uncharacterized protein</fullName>
    </submittedName>
</protein>
<evidence type="ECO:0000313" key="3">
    <source>
        <dbReference type="Proteomes" id="UP000424527"/>
    </source>
</evidence>